<dbReference type="Proteomes" id="UP000095284">
    <property type="component" value="Unplaced"/>
</dbReference>
<accession>A0A1I7RM31</accession>
<evidence type="ECO:0000313" key="2">
    <source>
        <dbReference type="EMBL" id="CAD5227743.1"/>
    </source>
</evidence>
<reference evidence="6" key="1">
    <citation type="submission" date="2016-11" db="UniProtKB">
        <authorList>
            <consortium name="WormBaseParasite"/>
        </authorList>
    </citation>
    <scope>IDENTIFICATION</scope>
</reference>
<dbReference type="AlphaFoldDB" id="A0A1I7RM31"/>
<protein>
    <submittedName>
        <fullName evidence="2">(pine wood nematode) hypothetical protein</fullName>
    </submittedName>
</protein>
<keyword evidence="5" id="KW-1185">Reference proteome</keyword>
<organism evidence="4 6">
    <name type="scientific">Bursaphelenchus xylophilus</name>
    <name type="common">Pinewood nematode worm</name>
    <name type="synonym">Aphelenchoides xylophilus</name>
    <dbReference type="NCBI Taxonomy" id="6326"/>
    <lineage>
        <taxon>Eukaryota</taxon>
        <taxon>Metazoa</taxon>
        <taxon>Ecdysozoa</taxon>
        <taxon>Nematoda</taxon>
        <taxon>Chromadorea</taxon>
        <taxon>Rhabditida</taxon>
        <taxon>Tylenchina</taxon>
        <taxon>Tylenchomorpha</taxon>
        <taxon>Aphelenchoidea</taxon>
        <taxon>Aphelenchoididae</taxon>
        <taxon>Bursaphelenchus</taxon>
    </lineage>
</organism>
<evidence type="ECO:0000313" key="3">
    <source>
        <dbReference type="EMBL" id="CAG9118164.1"/>
    </source>
</evidence>
<dbReference type="Proteomes" id="UP000659654">
    <property type="component" value="Unassembled WGS sequence"/>
</dbReference>
<evidence type="ECO:0000313" key="6">
    <source>
        <dbReference type="WBParaSite" id="BXY_0176600.1"/>
    </source>
</evidence>
<feature type="signal peptide" evidence="1">
    <location>
        <begin position="1"/>
        <end position="19"/>
    </location>
</feature>
<dbReference type="Proteomes" id="UP000582659">
    <property type="component" value="Unassembled WGS sequence"/>
</dbReference>
<evidence type="ECO:0000313" key="4">
    <source>
        <dbReference type="Proteomes" id="UP000095284"/>
    </source>
</evidence>
<gene>
    <name evidence="2" type="ORF">BXYJ_LOCUS10102</name>
</gene>
<dbReference type="EMBL" id="CAJFCV020000004">
    <property type="protein sequence ID" value="CAG9118164.1"/>
    <property type="molecule type" value="Genomic_DNA"/>
</dbReference>
<name>A0A1I7RM31_BURXY</name>
<proteinExistence type="predicted"/>
<keyword evidence="1" id="KW-0732">Signal</keyword>
<reference evidence="3" key="2">
    <citation type="submission" date="2020-08" db="EMBL/GenBank/DDBJ databases">
        <authorList>
            <person name="Kikuchi T."/>
        </authorList>
    </citation>
    <scope>NUCLEOTIDE SEQUENCE</scope>
    <source>
        <strain evidence="2">Ka4C1</strain>
    </source>
</reference>
<evidence type="ECO:0000256" key="1">
    <source>
        <dbReference type="SAM" id="SignalP"/>
    </source>
</evidence>
<dbReference type="OrthoDB" id="10320283at2759"/>
<feature type="chain" id="PRO_5035359191" evidence="1">
    <location>
        <begin position="20"/>
        <end position="98"/>
    </location>
</feature>
<dbReference type="WBParaSite" id="BXY_0176600.1">
    <property type="protein sequence ID" value="BXY_0176600.1"/>
    <property type="gene ID" value="BXY_0176600"/>
</dbReference>
<evidence type="ECO:0000313" key="5">
    <source>
        <dbReference type="Proteomes" id="UP000659654"/>
    </source>
</evidence>
<dbReference type="EMBL" id="CAJFDI010000004">
    <property type="protein sequence ID" value="CAD5227743.1"/>
    <property type="molecule type" value="Genomic_DNA"/>
</dbReference>
<sequence>MQLSGVCVAFVVLVGLVVAQEHPEWVQVDENKCGGCEKEHFCYKPKQFDYPRMCVPKQFEINLSFKKSLNKYCKSVVSDFFETRMQPVNPASRVRRLL</sequence>